<keyword evidence="3" id="KW-0238">DNA-binding</keyword>
<dbReference type="GO" id="GO:0015628">
    <property type="term" value="P:protein secretion by the type II secretion system"/>
    <property type="evidence" value="ECO:0007669"/>
    <property type="project" value="TreeGrafter"/>
</dbReference>
<dbReference type="OrthoDB" id="9758724at2"/>
<dbReference type="RefSeq" id="WP_122936159.1">
    <property type="nucleotide sequence ID" value="NZ_JBHSNT010000049.1"/>
</dbReference>
<dbReference type="InterPro" id="IPR051675">
    <property type="entry name" value="Endo/Exo/Phosphatase_dom_1"/>
</dbReference>
<dbReference type="Gene3D" id="1.10.150.280">
    <property type="entry name" value="AF1531-like domain"/>
    <property type="match status" value="1"/>
</dbReference>
<dbReference type="PANTHER" id="PTHR21180">
    <property type="entry name" value="ENDONUCLEASE/EXONUCLEASE/PHOSPHATASE FAMILY DOMAIN-CONTAINING PROTEIN 1"/>
    <property type="match status" value="1"/>
</dbReference>
<sequence length="234" mass="22362">MPEQPATDPLAVLDARARPRTRLAVGAAVTLFIVAVAVAAVLSFLGSGGGAQGVVSPGAPGVGLDHGAAGGSPSAGAEGSGGAGAAIDGAPSLLVHVLGAVAKPGLVELAPGSRVVDAVAAAGGFTTEADPAGVNLARPVVDGEQLVVRAVGEVAPPATASGGGGGGAAGDGKVHLNSADLAELDTLPRIGPALAQRIIDWREANGSFTSVDQLLDVAGIGDAVYSGIVDLVSL</sequence>
<feature type="domain" description="Helix-hairpin-helix DNA-binding motif class 1" evidence="2">
    <location>
        <begin position="212"/>
        <end position="231"/>
    </location>
</feature>
<dbReference type="GO" id="GO:0015627">
    <property type="term" value="C:type II protein secretion system complex"/>
    <property type="evidence" value="ECO:0007669"/>
    <property type="project" value="TreeGrafter"/>
</dbReference>
<evidence type="ECO:0000313" key="4">
    <source>
        <dbReference type="Proteomes" id="UP000275048"/>
    </source>
</evidence>
<dbReference type="GO" id="GO:0003677">
    <property type="term" value="F:DNA binding"/>
    <property type="evidence" value="ECO:0007669"/>
    <property type="project" value="UniProtKB-KW"/>
</dbReference>
<dbReference type="Pfam" id="PF10531">
    <property type="entry name" value="SLBB"/>
    <property type="match status" value="1"/>
</dbReference>
<reference evidence="3 4" key="1">
    <citation type="submission" date="2018-10" db="EMBL/GenBank/DDBJ databases">
        <title>Isolation, diversity and antibacterial activity of antinobacteria from the wheat rhizosphere soil.</title>
        <authorList>
            <person name="Sun T."/>
        </authorList>
    </citation>
    <scope>NUCLEOTIDE SEQUENCE [LARGE SCALE GENOMIC DNA]</scope>
    <source>
        <strain evidence="3 4">SJ-23</strain>
    </source>
</reference>
<dbReference type="SUPFAM" id="SSF47781">
    <property type="entry name" value="RuvA domain 2-like"/>
    <property type="match status" value="1"/>
</dbReference>
<dbReference type="InterPro" id="IPR010994">
    <property type="entry name" value="RuvA_2-like"/>
</dbReference>
<accession>A0A3M8AI43</accession>
<dbReference type="AlphaFoldDB" id="A0A3M8AI43"/>
<name>A0A3M8AI43_9MICO</name>
<dbReference type="Pfam" id="PF12836">
    <property type="entry name" value="HHH_3"/>
    <property type="match status" value="1"/>
</dbReference>
<feature type="domain" description="Helix-hairpin-helix DNA-binding motif class 1" evidence="2">
    <location>
        <begin position="182"/>
        <end position="201"/>
    </location>
</feature>
<protein>
    <submittedName>
        <fullName evidence="3">ComEA family DNA-binding protein</fullName>
    </submittedName>
</protein>
<dbReference type="EMBL" id="RHHB01000006">
    <property type="protein sequence ID" value="RNB50828.1"/>
    <property type="molecule type" value="Genomic_DNA"/>
</dbReference>
<dbReference type="PANTHER" id="PTHR21180:SF32">
    <property type="entry name" value="ENDONUCLEASE_EXONUCLEASE_PHOSPHATASE FAMILY DOMAIN-CONTAINING PROTEIN 1"/>
    <property type="match status" value="1"/>
</dbReference>
<dbReference type="InterPro" id="IPR003583">
    <property type="entry name" value="Hlx-hairpin-Hlx_DNA-bd_motif"/>
</dbReference>
<dbReference type="SMART" id="SM00278">
    <property type="entry name" value="HhH1"/>
    <property type="match status" value="2"/>
</dbReference>
<dbReference type="Proteomes" id="UP000275048">
    <property type="component" value="Unassembled WGS sequence"/>
</dbReference>
<proteinExistence type="predicted"/>
<dbReference type="InterPro" id="IPR019554">
    <property type="entry name" value="Soluble_ligand-bd"/>
</dbReference>
<evidence type="ECO:0000256" key="1">
    <source>
        <dbReference type="SAM" id="Phobius"/>
    </source>
</evidence>
<keyword evidence="1" id="KW-0472">Membrane</keyword>
<evidence type="ECO:0000313" key="3">
    <source>
        <dbReference type="EMBL" id="RNB50828.1"/>
    </source>
</evidence>
<keyword evidence="1" id="KW-0812">Transmembrane</keyword>
<dbReference type="Gene3D" id="3.10.560.10">
    <property type="entry name" value="Outer membrane lipoprotein wza domain like"/>
    <property type="match status" value="1"/>
</dbReference>
<comment type="caution">
    <text evidence="3">The sequence shown here is derived from an EMBL/GenBank/DDBJ whole genome shotgun (WGS) entry which is preliminary data.</text>
</comment>
<gene>
    <name evidence="3" type="ORF">EDM22_06055</name>
</gene>
<keyword evidence="1" id="KW-1133">Transmembrane helix</keyword>
<feature type="transmembrane region" description="Helical" evidence="1">
    <location>
        <begin position="23"/>
        <end position="45"/>
    </location>
</feature>
<evidence type="ECO:0000259" key="2">
    <source>
        <dbReference type="SMART" id="SM00278"/>
    </source>
</evidence>
<keyword evidence="4" id="KW-1185">Reference proteome</keyword>
<dbReference type="GO" id="GO:0006281">
    <property type="term" value="P:DNA repair"/>
    <property type="evidence" value="ECO:0007669"/>
    <property type="project" value="InterPro"/>
</dbReference>
<organism evidence="3 4">
    <name type="scientific">Agromyces tardus</name>
    <dbReference type="NCBI Taxonomy" id="2583849"/>
    <lineage>
        <taxon>Bacteria</taxon>
        <taxon>Bacillati</taxon>
        <taxon>Actinomycetota</taxon>
        <taxon>Actinomycetes</taxon>
        <taxon>Micrococcales</taxon>
        <taxon>Microbacteriaceae</taxon>
        <taxon>Agromyces</taxon>
    </lineage>
</organism>